<accession>A0ABW4DU28</accession>
<evidence type="ECO:0000313" key="1">
    <source>
        <dbReference type="EMBL" id="MFD1466465.1"/>
    </source>
</evidence>
<gene>
    <name evidence="1" type="ORF">ACFQ4L_10370</name>
</gene>
<sequence>MITINKSWFNISYIGSLASKKLTIGDTIIYSVWLDNTNSSITRGNSYAQIYFYDINDQLLTTNSGNQVYHGESKLSVVMAQVPAGTVSFRLAENTNNMELNTSAGMRKLEKGTILTPWSLAPEDDPTSIESRLAALENAVKGS</sequence>
<evidence type="ECO:0000313" key="2">
    <source>
        <dbReference type="Proteomes" id="UP001597244"/>
    </source>
</evidence>
<name>A0ABW4DU28_9LACO</name>
<reference evidence="2" key="1">
    <citation type="journal article" date="2019" name="Int. J. Syst. Evol. Microbiol.">
        <title>The Global Catalogue of Microorganisms (GCM) 10K type strain sequencing project: providing services to taxonomists for standard genome sequencing and annotation.</title>
        <authorList>
            <consortium name="The Broad Institute Genomics Platform"/>
            <consortium name="The Broad Institute Genome Sequencing Center for Infectious Disease"/>
            <person name="Wu L."/>
            <person name="Ma J."/>
        </authorList>
    </citation>
    <scope>NUCLEOTIDE SEQUENCE [LARGE SCALE GENOMIC DNA]</scope>
    <source>
        <strain evidence="2">CCM 8951</strain>
    </source>
</reference>
<dbReference type="Proteomes" id="UP001597244">
    <property type="component" value="Unassembled WGS sequence"/>
</dbReference>
<dbReference type="EMBL" id="JBHTOF010000103">
    <property type="protein sequence ID" value="MFD1466465.1"/>
    <property type="molecule type" value="Genomic_DNA"/>
</dbReference>
<dbReference type="RefSeq" id="WP_379895135.1">
    <property type="nucleotide sequence ID" value="NZ_JBHTOF010000103.1"/>
</dbReference>
<comment type="caution">
    <text evidence="1">The sequence shown here is derived from an EMBL/GenBank/DDBJ whole genome shotgun (WGS) entry which is preliminary data.</text>
</comment>
<organism evidence="1 2">
    <name type="scientific">Lapidilactobacillus mulanensis</name>
    <dbReference type="NCBI Taxonomy" id="2485999"/>
    <lineage>
        <taxon>Bacteria</taxon>
        <taxon>Bacillati</taxon>
        <taxon>Bacillota</taxon>
        <taxon>Bacilli</taxon>
        <taxon>Lactobacillales</taxon>
        <taxon>Lactobacillaceae</taxon>
        <taxon>Lapidilactobacillus</taxon>
    </lineage>
</organism>
<keyword evidence="2" id="KW-1185">Reference proteome</keyword>
<proteinExistence type="predicted"/>
<protein>
    <submittedName>
        <fullName evidence="1">Uncharacterized protein</fullName>
    </submittedName>
</protein>